<dbReference type="GO" id="GO:0003676">
    <property type="term" value="F:nucleic acid binding"/>
    <property type="evidence" value="ECO:0007669"/>
    <property type="project" value="InterPro"/>
</dbReference>
<keyword evidence="2" id="KW-0378">Hydrolase</keyword>
<evidence type="ECO:0000313" key="2">
    <source>
        <dbReference type="EMBL" id="TFE02878.1"/>
    </source>
</evidence>
<feature type="domain" description="HNH nuclease" evidence="1">
    <location>
        <begin position="24"/>
        <end position="92"/>
    </location>
</feature>
<dbReference type="Pfam" id="PF01844">
    <property type="entry name" value="HNH"/>
    <property type="match status" value="1"/>
</dbReference>
<dbReference type="GO" id="GO:0008270">
    <property type="term" value="F:zinc ion binding"/>
    <property type="evidence" value="ECO:0007669"/>
    <property type="project" value="InterPro"/>
</dbReference>
<reference evidence="2 3" key="1">
    <citation type="submission" date="2019-03" db="EMBL/GenBank/DDBJ databases">
        <authorList>
            <person name="Yang Y."/>
        </authorList>
    </citation>
    <scope>NUCLEOTIDE SEQUENCE [LARGE SCALE GENOMIC DNA]</scope>
    <source>
        <strain evidence="2 3">ASL-1</strain>
    </source>
</reference>
<evidence type="ECO:0000259" key="1">
    <source>
        <dbReference type="SMART" id="SM00507"/>
    </source>
</evidence>
<keyword evidence="2" id="KW-0255">Endonuclease</keyword>
<proteinExistence type="predicted"/>
<gene>
    <name evidence="2" type="ORF">E2626_03465</name>
</gene>
<dbReference type="InterPro" id="IPR002711">
    <property type="entry name" value="HNH"/>
</dbReference>
<dbReference type="GO" id="GO:0004519">
    <property type="term" value="F:endonuclease activity"/>
    <property type="evidence" value="ECO:0007669"/>
    <property type="project" value="UniProtKB-KW"/>
</dbReference>
<comment type="caution">
    <text evidence="2">The sequence shown here is derived from an EMBL/GenBank/DDBJ whole genome shotgun (WGS) entry which is preliminary data.</text>
</comment>
<keyword evidence="3" id="KW-1185">Reference proteome</keyword>
<organism evidence="2 3">
    <name type="scientific">Jeotgalibacillus salarius</name>
    <dbReference type="NCBI Taxonomy" id="546023"/>
    <lineage>
        <taxon>Bacteria</taxon>
        <taxon>Bacillati</taxon>
        <taxon>Bacillota</taxon>
        <taxon>Bacilli</taxon>
        <taxon>Bacillales</taxon>
        <taxon>Caryophanaceae</taxon>
        <taxon>Jeotgalibacillus</taxon>
    </lineage>
</organism>
<sequence>MNQYQTKDQKRRFYKGSAWSGANGLRIQALKRDNYECQLCKAEGLVHVDSVKSDGERKSIELNVHHIKEIETHPELALELDNLQTVCLHHHNKIHNRYQASQNKWKHDERW</sequence>
<dbReference type="AlphaFoldDB" id="A0A4Y8LIW4"/>
<dbReference type="Proteomes" id="UP000297776">
    <property type="component" value="Unassembled WGS sequence"/>
</dbReference>
<name>A0A4Y8LIW4_9BACL</name>
<dbReference type="SMART" id="SM00507">
    <property type="entry name" value="HNHc"/>
    <property type="match status" value="1"/>
</dbReference>
<keyword evidence="2" id="KW-0540">Nuclease</keyword>
<protein>
    <submittedName>
        <fullName evidence="2">HNH endonuclease</fullName>
    </submittedName>
</protein>
<evidence type="ECO:0000313" key="3">
    <source>
        <dbReference type="Proteomes" id="UP000297776"/>
    </source>
</evidence>
<dbReference type="InterPro" id="IPR003615">
    <property type="entry name" value="HNH_nuc"/>
</dbReference>
<dbReference type="RefSeq" id="WP_134379712.1">
    <property type="nucleotide sequence ID" value="NZ_SORX01000002.1"/>
</dbReference>
<dbReference type="OrthoDB" id="9793236at2"/>
<dbReference type="EMBL" id="SORX01000002">
    <property type="protein sequence ID" value="TFE02878.1"/>
    <property type="molecule type" value="Genomic_DNA"/>
</dbReference>
<accession>A0A4Y8LIW4</accession>
<dbReference type="CDD" id="cd00085">
    <property type="entry name" value="HNHc"/>
    <property type="match status" value="1"/>
</dbReference>
<dbReference type="Gene3D" id="1.10.30.50">
    <property type="match status" value="1"/>
</dbReference>